<proteinExistence type="predicted"/>
<feature type="compositionally biased region" description="Polar residues" evidence="1">
    <location>
        <begin position="239"/>
        <end position="251"/>
    </location>
</feature>
<feature type="compositionally biased region" description="Polar residues" evidence="1">
    <location>
        <begin position="85"/>
        <end position="98"/>
    </location>
</feature>
<evidence type="ECO:0000313" key="2">
    <source>
        <dbReference type="EMBL" id="KAI7802263.1"/>
    </source>
</evidence>
<feature type="region of interest" description="Disordered" evidence="1">
    <location>
        <begin position="61"/>
        <end position="111"/>
    </location>
</feature>
<dbReference type="AlphaFoldDB" id="A0A9W7WLQ2"/>
<dbReference type="OrthoDB" id="8965081at2759"/>
<sequence>MLQQNNNNNHPCLDMTHRELLHDCRRPSVSFTSALEFGAIPLIKGLRAWAVSGGYSKARRKAVAGPRGQGTCQQPPENRVGQRGWSGQVSSGYGQTPESTSSTTRTPGVRQGGLGALVTVATLKGTEGGGRQTQTRCLFLKAQGRGNYICAVENRGAGMRVAGARTHTVILEGAKEKVRCIGPRVGQDGADESGTLKAKPRAIRKWRNCSKSTGTAEKKTSKGKITNSPREPERDDKNNTVISEESINTTPDRIPQCQKEEDTSQEDTTELKNDKRAHSLISMHIVAPKSTDTQTCCSSAKPCANTGEQIEDGMASSPSDNCFENCERSSCANDDPQGDIEISKCDNNLNANDFPNIEKSNKDRNSCADVPNVPFVLCETTLDTFEIKPTTPNCNTEPSVGHPPMKASSEDPVNDIHENQDQASRTDECSLNCENQHSVEHLTNPSQRGGTPDASFTVKPEGCMGHRCTPARAASNTTEKKWKPPMCSPQHWEELVSDREKLEVQQSEKSSSRGFGTSTADETVTSVQSQSNPAPPTTAAIATAIPAEVGARGGDLLPLENSSDLPSELTRDGDKVATSLELGDGDEDEFGAFMQAGGKQLWTTGFTELQQSASGDDYNSGDLKSCTDANESTSWQSDWTGIHPFQQSESTWVAFSQESVEQKKAPGGQWWPSTVDKPNLLLSPIHDVSSVFQEAFPSEKPSREDPDDIPILTQLLQGPDGNGNTGDNREKTLLDGLQDLDRMIGLKCKRAESLSCKLLLQSLHLQRPSSECVTVRVKGSSRFSPNLPTSNQQLAASAKRRLSYDFNRNIMT</sequence>
<feature type="region of interest" description="Disordered" evidence="1">
    <location>
        <begin position="206"/>
        <end position="272"/>
    </location>
</feature>
<gene>
    <name evidence="2" type="ORF">IRJ41_005310</name>
</gene>
<comment type="caution">
    <text evidence="2">The sequence shown here is derived from an EMBL/GenBank/DDBJ whole genome shotgun (WGS) entry which is preliminary data.</text>
</comment>
<dbReference type="Proteomes" id="UP001059041">
    <property type="component" value="Linkage Group LG12"/>
</dbReference>
<evidence type="ECO:0000256" key="1">
    <source>
        <dbReference type="SAM" id="MobiDB-lite"/>
    </source>
</evidence>
<accession>A0A9W7WLQ2</accession>
<organism evidence="2 3">
    <name type="scientific">Triplophysa rosa</name>
    <name type="common">Cave loach</name>
    <dbReference type="NCBI Taxonomy" id="992332"/>
    <lineage>
        <taxon>Eukaryota</taxon>
        <taxon>Metazoa</taxon>
        <taxon>Chordata</taxon>
        <taxon>Craniata</taxon>
        <taxon>Vertebrata</taxon>
        <taxon>Euteleostomi</taxon>
        <taxon>Actinopterygii</taxon>
        <taxon>Neopterygii</taxon>
        <taxon>Teleostei</taxon>
        <taxon>Ostariophysi</taxon>
        <taxon>Cypriniformes</taxon>
        <taxon>Nemacheilidae</taxon>
        <taxon>Triplophysa</taxon>
    </lineage>
</organism>
<evidence type="ECO:0000313" key="3">
    <source>
        <dbReference type="Proteomes" id="UP001059041"/>
    </source>
</evidence>
<feature type="compositionally biased region" description="Basic and acidic residues" evidence="1">
    <location>
        <begin position="414"/>
        <end position="428"/>
    </location>
</feature>
<dbReference type="EMBL" id="JAFHDT010000012">
    <property type="protein sequence ID" value="KAI7802263.1"/>
    <property type="molecule type" value="Genomic_DNA"/>
</dbReference>
<reference evidence="2" key="1">
    <citation type="submission" date="2021-02" db="EMBL/GenBank/DDBJ databases">
        <title>Comparative genomics reveals that relaxation of natural selection precedes convergent phenotypic evolution of cavefish.</title>
        <authorList>
            <person name="Peng Z."/>
        </authorList>
    </citation>
    <scope>NUCLEOTIDE SEQUENCE</scope>
    <source>
        <tissue evidence="2">Muscle</tissue>
    </source>
</reference>
<feature type="region of interest" description="Disordered" evidence="1">
    <location>
        <begin position="498"/>
        <end position="538"/>
    </location>
</feature>
<feature type="compositionally biased region" description="Polar residues" evidence="1">
    <location>
        <begin position="504"/>
        <end position="532"/>
    </location>
</feature>
<name>A0A9W7WLQ2_TRIRA</name>
<protein>
    <recommendedName>
        <fullName evidence="4">Aftiphilin</fullName>
    </recommendedName>
</protein>
<feature type="region of interest" description="Disordered" evidence="1">
    <location>
        <begin position="389"/>
        <end position="429"/>
    </location>
</feature>
<feature type="region of interest" description="Disordered" evidence="1">
    <location>
        <begin position="553"/>
        <end position="572"/>
    </location>
</feature>
<evidence type="ECO:0008006" key="4">
    <source>
        <dbReference type="Google" id="ProtNLM"/>
    </source>
</evidence>
<keyword evidence="3" id="KW-1185">Reference proteome</keyword>